<name>A0A833TGI9_PHYIN</name>
<evidence type="ECO:0000313" key="8">
    <source>
        <dbReference type="EMBL" id="KAF4133491.1"/>
    </source>
</evidence>
<keyword evidence="3" id="KW-0547">Nucleotide-binding</keyword>
<keyword evidence="2" id="KW-0808">Transferase</keyword>
<keyword evidence="5" id="KW-0067">ATP-binding</keyword>
<dbReference type="InterPro" id="IPR000719">
    <property type="entry name" value="Prot_kinase_dom"/>
</dbReference>
<feature type="domain" description="Protein kinase" evidence="6">
    <location>
        <begin position="1"/>
        <end position="114"/>
    </location>
</feature>
<evidence type="ECO:0000256" key="5">
    <source>
        <dbReference type="ARBA" id="ARBA00022840"/>
    </source>
</evidence>
<evidence type="ECO:0000313" key="9">
    <source>
        <dbReference type="Proteomes" id="UP000602510"/>
    </source>
</evidence>
<evidence type="ECO:0000256" key="2">
    <source>
        <dbReference type="ARBA" id="ARBA00022679"/>
    </source>
</evidence>
<reference evidence="7" key="1">
    <citation type="submission" date="2020-04" db="EMBL/GenBank/DDBJ databases">
        <title>Hybrid Assembly of Korean Phytophthora infestans isolates.</title>
        <authorList>
            <person name="Prokchorchik M."/>
            <person name="Lee Y."/>
            <person name="Seo J."/>
            <person name="Cho J.-H."/>
            <person name="Park Y.-E."/>
            <person name="Jang D.-C."/>
            <person name="Im J.-S."/>
            <person name="Choi J.-G."/>
            <person name="Park H.-J."/>
            <person name="Lee G.-B."/>
            <person name="Lee Y.-G."/>
            <person name="Hong S.-Y."/>
            <person name="Cho K."/>
            <person name="Sohn K.H."/>
        </authorList>
    </citation>
    <scope>NUCLEOTIDE SEQUENCE</scope>
    <source>
        <strain evidence="7">KR_1_A1</strain>
        <strain evidence="8">KR_2_A2</strain>
    </source>
</reference>
<evidence type="ECO:0000256" key="1">
    <source>
        <dbReference type="ARBA" id="ARBA00022527"/>
    </source>
</evidence>
<dbReference type="Proteomes" id="UP000602510">
    <property type="component" value="Unassembled WGS sequence"/>
</dbReference>
<keyword evidence="1" id="KW-0723">Serine/threonine-protein kinase</keyword>
<keyword evidence="4 7" id="KW-0418">Kinase</keyword>
<dbReference type="PROSITE" id="PS50011">
    <property type="entry name" value="PROTEIN_KINASE_DOM"/>
    <property type="match status" value="1"/>
</dbReference>
<evidence type="ECO:0000313" key="7">
    <source>
        <dbReference type="EMBL" id="KAF4046425.1"/>
    </source>
</evidence>
<evidence type="ECO:0000259" key="6">
    <source>
        <dbReference type="PROSITE" id="PS50011"/>
    </source>
</evidence>
<evidence type="ECO:0000256" key="3">
    <source>
        <dbReference type="ARBA" id="ARBA00022741"/>
    </source>
</evidence>
<dbReference type="PANTHER" id="PTHR24345">
    <property type="entry name" value="SERINE/THREONINE-PROTEIN KINASE PLK"/>
    <property type="match status" value="1"/>
</dbReference>
<keyword evidence="9" id="KW-1185">Reference proteome</keyword>
<gene>
    <name evidence="7" type="ORF">GN244_ATG01171</name>
    <name evidence="8" type="ORF">GN958_ATG17343</name>
</gene>
<accession>A0A833TGI9</accession>
<dbReference type="InterPro" id="IPR011009">
    <property type="entry name" value="Kinase-like_dom_sf"/>
</dbReference>
<dbReference type="Pfam" id="PF00069">
    <property type="entry name" value="Pkinase"/>
    <property type="match status" value="1"/>
</dbReference>
<dbReference type="SUPFAM" id="SSF56112">
    <property type="entry name" value="Protein kinase-like (PK-like)"/>
    <property type="match status" value="1"/>
</dbReference>
<dbReference type="Proteomes" id="UP000704712">
    <property type="component" value="Unassembled WGS sequence"/>
</dbReference>
<dbReference type="Gene3D" id="1.10.510.10">
    <property type="entry name" value="Transferase(Phosphotransferase) domain 1"/>
    <property type="match status" value="1"/>
</dbReference>
<dbReference type="EMBL" id="WSZM01000016">
    <property type="protein sequence ID" value="KAF4046425.1"/>
    <property type="molecule type" value="Genomic_DNA"/>
</dbReference>
<dbReference type="AlphaFoldDB" id="A0A833TGI9"/>
<sequence length="114" mass="12675">MRSSRILDDSIQECRVAGLLAKNGGHCNVVASYIHFQEGGCLYLVGEFCADGDRYSHLSTPTESGAMDEHRTINTMKQIFNGVNYMHRVLAIAHRDLSLENVLMNNGECKISDL</sequence>
<dbReference type="EMBL" id="JAACNO010002377">
    <property type="protein sequence ID" value="KAF4133491.1"/>
    <property type="molecule type" value="Genomic_DNA"/>
</dbReference>
<organism evidence="7 9">
    <name type="scientific">Phytophthora infestans</name>
    <name type="common">Potato late blight agent</name>
    <name type="synonym">Botrytis infestans</name>
    <dbReference type="NCBI Taxonomy" id="4787"/>
    <lineage>
        <taxon>Eukaryota</taxon>
        <taxon>Sar</taxon>
        <taxon>Stramenopiles</taxon>
        <taxon>Oomycota</taxon>
        <taxon>Peronosporomycetes</taxon>
        <taxon>Peronosporales</taxon>
        <taxon>Peronosporaceae</taxon>
        <taxon>Phytophthora</taxon>
    </lineage>
</organism>
<evidence type="ECO:0000256" key="4">
    <source>
        <dbReference type="ARBA" id="ARBA00022777"/>
    </source>
</evidence>
<protein>
    <submittedName>
        <fullName evidence="7">Protein kinase domain</fullName>
    </submittedName>
</protein>
<dbReference type="PANTHER" id="PTHR24345:SF91">
    <property type="entry name" value="SERINE_THREONINE-PROTEIN KINASE PLK4"/>
    <property type="match status" value="1"/>
</dbReference>
<dbReference type="GO" id="GO:0004674">
    <property type="term" value="F:protein serine/threonine kinase activity"/>
    <property type="evidence" value="ECO:0007669"/>
    <property type="project" value="UniProtKB-KW"/>
</dbReference>
<comment type="caution">
    <text evidence="7">The sequence shown here is derived from an EMBL/GenBank/DDBJ whole genome shotgun (WGS) entry which is preliminary data.</text>
</comment>
<dbReference type="GO" id="GO:0005634">
    <property type="term" value="C:nucleus"/>
    <property type="evidence" value="ECO:0007669"/>
    <property type="project" value="TreeGrafter"/>
</dbReference>
<dbReference type="GO" id="GO:0005524">
    <property type="term" value="F:ATP binding"/>
    <property type="evidence" value="ECO:0007669"/>
    <property type="project" value="UniProtKB-KW"/>
</dbReference>
<proteinExistence type="predicted"/>